<sequence length="524" mass="58835">MSEPTAAQLKDEGNELFRKQDYVGAMAKYTEAIALDDKNAVLYANHAVDDAKMATKVDPGYAKGWSRLATSWDALTDWKRSEEAWQKALDALPKTNLSPAEQRQKDQYSASLDAAQMRGKVQEDPHHLTLFQASDGKLPWQIATEMLPELRKAGPAKFSSSAWVISAAYEDFKKGVQFMNQMQSIPHAQAPGGVAYGGNLMSLAYLTNGLMRDERAFHIDQPDWIIKNHTDLGSVTFEATARQAWHSDGVEIIKEKAQKRLKERGWNDIRPALSVTVRAWIMRSMLDSHMRNNPEVGIQFLKRAVDLLEWGQNIWKNVTRTDRGMIFQDTFLRSVRSMHLRMFMDAYATDPGPNSKFPLEHMKEEAEDLLKEIEIASKNPSTEEADPGFVSSYCIYPAATAYSIIGFYHAQTAQHSDEVLACLSYANAARAYVQAAKTYPEDDEYHSLYLSCAMDCMRNAGVSIRDFNSVAVDLRAAVPKMMKIWAVSALQKGGRDDKIQANLRSADDTMKLVAEGKLKLEDPV</sequence>
<dbReference type="PANTHER" id="PTHR45831">
    <property type="entry name" value="LD24721P"/>
    <property type="match status" value="1"/>
</dbReference>
<dbReference type="SMART" id="SM00028">
    <property type="entry name" value="TPR"/>
    <property type="match status" value="2"/>
</dbReference>
<keyword evidence="1" id="KW-0677">Repeat</keyword>
<organism evidence="3 4">
    <name type="scientific">Suillus luteus UH-Slu-Lm8-n1</name>
    <dbReference type="NCBI Taxonomy" id="930992"/>
    <lineage>
        <taxon>Eukaryota</taxon>
        <taxon>Fungi</taxon>
        <taxon>Dikarya</taxon>
        <taxon>Basidiomycota</taxon>
        <taxon>Agaricomycotina</taxon>
        <taxon>Agaricomycetes</taxon>
        <taxon>Agaricomycetidae</taxon>
        <taxon>Boletales</taxon>
        <taxon>Suillineae</taxon>
        <taxon>Suillaceae</taxon>
        <taxon>Suillus</taxon>
    </lineage>
</organism>
<keyword evidence="4" id="KW-1185">Reference proteome</keyword>
<protein>
    <recommendedName>
        <fullName evidence="5">TPR-like protein</fullName>
    </recommendedName>
</protein>
<reference evidence="4" key="2">
    <citation type="submission" date="2015-01" db="EMBL/GenBank/DDBJ databases">
        <title>Evolutionary Origins and Diversification of the Mycorrhizal Mutualists.</title>
        <authorList>
            <consortium name="DOE Joint Genome Institute"/>
            <consortium name="Mycorrhizal Genomics Consortium"/>
            <person name="Kohler A."/>
            <person name="Kuo A."/>
            <person name="Nagy L.G."/>
            <person name="Floudas D."/>
            <person name="Copeland A."/>
            <person name="Barry K.W."/>
            <person name="Cichocki N."/>
            <person name="Veneault-Fourrey C."/>
            <person name="LaButti K."/>
            <person name="Lindquist E.A."/>
            <person name="Lipzen A."/>
            <person name="Lundell T."/>
            <person name="Morin E."/>
            <person name="Murat C."/>
            <person name="Riley R."/>
            <person name="Ohm R."/>
            <person name="Sun H."/>
            <person name="Tunlid A."/>
            <person name="Henrissat B."/>
            <person name="Grigoriev I.V."/>
            <person name="Hibbett D.S."/>
            <person name="Martin F."/>
        </authorList>
    </citation>
    <scope>NUCLEOTIDE SEQUENCE [LARGE SCALE GENOMIC DNA]</scope>
    <source>
        <strain evidence="4">UH-Slu-Lm8-n1</strain>
    </source>
</reference>
<dbReference type="EMBL" id="KN835506">
    <property type="protein sequence ID" value="KIK36702.1"/>
    <property type="molecule type" value="Genomic_DNA"/>
</dbReference>
<dbReference type="AlphaFoldDB" id="A0A0D0AQZ2"/>
<dbReference type="HOGENOM" id="CLU_037233_0_0_1"/>
<dbReference type="GO" id="GO:0072380">
    <property type="term" value="C:TRC complex"/>
    <property type="evidence" value="ECO:0007669"/>
    <property type="project" value="TreeGrafter"/>
</dbReference>
<dbReference type="STRING" id="930992.A0A0D0AQZ2"/>
<dbReference type="GO" id="GO:0060090">
    <property type="term" value="F:molecular adaptor activity"/>
    <property type="evidence" value="ECO:0007669"/>
    <property type="project" value="TreeGrafter"/>
</dbReference>
<dbReference type="SUPFAM" id="SSF48452">
    <property type="entry name" value="TPR-like"/>
    <property type="match status" value="1"/>
</dbReference>
<accession>A0A0D0AQZ2</accession>
<feature type="non-terminal residue" evidence="3">
    <location>
        <position position="524"/>
    </location>
</feature>
<evidence type="ECO:0008006" key="5">
    <source>
        <dbReference type="Google" id="ProtNLM"/>
    </source>
</evidence>
<dbReference type="Proteomes" id="UP000054485">
    <property type="component" value="Unassembled WGS sequence"/>
</dbReference>
<dbReference type="InterPro" id="IPR019734">
    <property type="entry name" value="TPR_rpt"/>
</dbReference>
<dbReference type="GO" id="GO:0016020">
    <property type="term" value="C:membrane"/>
    <property type="evidence" value="ECO:0007669"/>
    <property type="project" value="TreeGrafter"/>
</dbReference>
<dbReference type="OrthoDB" id="2423701at2759"/>
<dbReference type="InterPro" id="IPR047150">
    <property type="entry name" value="SGT"/>
</dbReference>
<dbReference type="PANTHER" id="PTHR45831:SF2">
    <property type="entry name" value="LD24721P"/>
    <property type="match status" value="1"/>
</dbReference>
<dbReference type="Gene3D" id="1.25.40.10">
    <property type="entry name" value="Tetratricopeptide repeat domain"/>
    <property type="match status" value="1"/>
</dbReference>
<reference evidence="3 4" key="1">
    <citation type="submission" date="2014-04" db="EMBL/GenBank/DDBJ databases">
        <authorList>
            <consortium name="DOE Joint Genome Institute"/>
            <person name="Kuo A."/>
            <person name="Ruytinx J."/>
            <person name="Rineau F."/>
            <person name="Colpaert J."/>
            <person name="Kohler A."/>
            <person name="Nagy L.G."/>
            <person name="Floudas D."/>
            <person name="Copeland A."/>
            <person name="Barry K.W."/>
            <person name="Cichocki N."/>
            <person name="Veneault-Fourrey C."/>
            <person name="LaButti K."/>
            <person name="Lindquist E.A."/>
            <person name="Lipzen A."/>
            <person name="Lundell T."/>
            <person name="Morin E."/>
            <person name="Murat C."/>
            <person name="Sun H."/>
            <person name="Tunlid A."/>
            <person name="Henrissat B."/>
            <person name="Grigoriev I.V."/>
            <person name="Hibbett D.S."/>
            <person name="Martin F."/>
            <person name="Nordberg H.P."/>
            <person name="Cantor M.N."/>
            <person name="Hua S.X."/>
        </authorList>
    </citation>
    <scope>NUCLEOTIDE SEQUENCE [LARGE SCALE GENOMIC DNA]</scope>
    <source>
        <strain evidence="3 4">UH-Slu-Lm8-n1</strain>
    </source>
</reference>
<name>A0A0D0AQZ2_9AGAM</name>
<keyword evidence="2" id="KW-0802">TPR repeat</keyword>
<evidence type="ECO:0000313" key="4">
    <source>
        <dbReference type="Proteomes" id="UP000054485"/>
    </source>
</evidence>
<evidence type="ECO:0000256" key="1">
    <source>
        <dbReference type="ARBA" id="ARBA00022737"/>
    </source>
</evidence>
<evidence type="ECO:0000313" key="3">
    <source>
        <dbReference type="EMBL" id="KIK36702.1"/>
    </source>
</evidence>
<gene>
    <name evidence="3" type="ORF">CY34DRAFT_55520</name>
</gene>
<proteinExistence type="predicted"/>
<dbReference type="InParanoid" id="A0A0D0AQZ2"/>
<evidence type="ECO:0000256" key="2">
    <source>
        <dbReference type="ARBA" id="ARBA00022803"/>
    </source>
</evidence>
<dbReference type="InterPro" id="IPR011990">
    <property type="entry name" value="TPR-like_helical_dom_sf"/>
</dbReference>
<dbReference type="GO" id="GO:0006620">
    <property type="term" value="P:post-translational protein targeting to endoplasmic reticulum membrane"/>
    <property type="evidence" value="ECO:0007669"/>
    <property type="project" value="TreeGrafter"/>
</dbReference>